<dbReference type="AlphaFoldDB" id="A0A699TY15"/>
<organism evidence="1">
    <name type="scientific">Tanacetum cinerariifolium</name>
    <name type="common">Dalmatian daisy</name>
    <name type="synonym">Chrysanthemum cinerariifolium</name>
    <dbReference type="NCBI Taxonomy" id="118510"/>
    <lineage>
        <taxon>Eukaryota</taxon>
        <taxon>Viridiplantae</taxon>
        <taxon>Streptophyta</taxon>
        <taxon>Embryophyta</taxon>
        <taxon>Tracheophyta</taxon>
        <taxon>Spermatophyta</taxon>
        <taxon>Magnoliopsida</taxon>
        <taxon>eudicotyledons</taxon>
        <taxon>Gunneridae</taxon>
        <taxon>Pentapetalae</taxon>
        <taxon>asterids</taxon>
        <taxon>campanulids</taxon>
        <taxon>Asterales</taxon>
        <taxon>Asteraceae</taxon>
        <taxon>Asteroideae</taxon>
        <taxon>Anthemideae</taxon>
        <taxon>Anthemidinae</taxon>
        <taxon>Tanacetum</taxon>
    </lineage>
</organism>
<feature type="non-terminal residue" evidence="1">
    <location>
        <position position="1"/>
    </location>
</feature>
<dbReference type="EMBL" id="BKCJ011289288">
    <property type="protein sequence ID" value="GFD15842.1"/>
    <property type="molecule type" value="Genomic_DNA"/>
</dbReference>
<gene>
    <name evidence="1" type="ORF">Tci_887811</name>
</gene>
<evidence type="ECO:0000313" key="1">
    <source>
        <dbReference type="EMBL" id="GFD15842.1"/>
    </source>
</evidence>
<reference evidence="1" key="1">
    <citation type="journal article" date="2019" name="Sci. Rep.">
        <title>Draft genome of Tanacetum cinerariifolium, the natural source of mosquito coil.</title>
        <authorList>
            <person name="Yamashiro T."/>
            <person name="Shiraishi A."/>
            <person name="Satake H."/>
            <person name="Nakayama K."/>
        </authorList>
    </citation>
    <scope>NUCLEOTIDE SEQUENCE</scope>
</reference>
<name>A0A699TY15_TANCI</name>
<sequence>VDVGIQAEVAGLIDDEVGALPAQTLCKGCTMGVHRAHFRVQQARPEQNVAMLKCIDPAQTFRPAVGIDGTRTFGFIITPAHGCRVIPVHGTDVITVGAILDLQLPVAVIDIRRTATKHFEPLGCLVHHLIDDDAGFSQVITEFRHRVAEATEEKASIVFETVQALEVV</sequence>
<accession>A0A699TY15</accession>
<comment type="caution">
    <text evidence="1">The sequence shown here is derived from an EMBL/GenBank/DDBJ whole genome shotgun (WGS) entry which is preliminary data.</text>
</comment>
<proteinExistence type="predicted"/>
<protein>
    <submittedName>
        <fullName evidence="1">Uncharacterized protein</fullName>
    </submittedName>
</protein>